<evidence type="ECO:0000313" key="2">
    <source>
        <dbReference type="Proteomes" id="UP000488295"/>
    </source>
</evidence>
<accession>A0A9X4X9Z9</accession>
<gene>
    <name evidence="1" type="ORF">GJU95_08935</name>
</gene>
<name>A0A9X4X9Z9_LACJH</name>
<proteinExistence type="predicted"/>
<sequence length="156" mass="17993">MIKLELGADTVSLFPELDEKETLKEVAKFFTKDLERLLLMSGHELVDLKSPTLSSAPGHSNGNNNSEKAIIRGLNAEAMVRATNDTIHHCSHNSQIILIGLFIRKWPWNEVKPLVYSENNKFSYLRRKAMFEFADGFDYWQRVNNCQPIIDLHKYK</sequence>
<comment type="caution">
    <text evidence="1">The sequence shown here is derived from an EMBL/GenBank/DDBJ whole genome shotgun (WGS) entry which is preliminary data.</text>
</comment>
<reference evidence="1 2" key="1">
    <citation type="submission" date="2019-11" db="EMBL/GenBank/DDBJ databases">
        <title>Gastrointestinal microbiota of Peromyscus leucopus.</title>
        <authorList>
            <person name="Milovic A."/>
            <person name="Bassam K."/>
            <person name="Barbour A.G."/>
        </authorList>
    </citation>
    <scope>NUCLEOTIDE SEQUENCE [LARGE SCALE GENOMIC DNA]</scope>
    <source>
        <strain evidence="1 2">LL8</strain>
    </source>
</reference>
<dbReference type="Proteomes" id="UP000488295">
    <property type="component" value="Unassembled WGS sequence"/>
</dbReference>
<organism evidence="1 2">
    <name type="scientific">Lactobacillus johnsonii</name>
    <dbReference type="NCBI Taxonomy" id="33959"/>
    <lineage>
        <taxon>Bacteria</taxon>
        <taxon>Bacillati</taxon>
        <taxon>Bacillota</taxon>
        <taxon>Bacilli</taxon>
        <taxon>Lactobacillales</taxon>
        <taxon>Lactobacillaceae</taxon>
        <taxon>Lactobacillus</taxon>
    </lineage>
</organism>
<dbReference type="NCBIfam" id="TIGR01637">
    <property type="entry name" value="phage_arpU"/>
    <property type="match status" value="1"/>
</dbReference>
<dbReference type="AlphaFoldDB" id="A0A9X4X9Z9"/>
<dbReference type="InterPro" id="IPR006524">
    <property type="entry name" value="ArpU-like"/>
</dbReference>
<evidence type="ECO:0008006" key="3">
    <source>
        <dbReference type="Google" id="ProtNLM"/>
    </source>
</evidence>
<dbReference type="EMBL" id="WKKC01000030">
    <property type="protein sequence ID" value="MTE03884.1"/>
    <property type="molecule type" value="Genomic_DNA"/>
</dbReference>
<evidence type="ECO:0000313" key="1">
    <source>
        <dbReference type="EMBL" id="MTE03884.1"/>
    </source>
</evidence>
<protein>
    <recommendedName>
        <fullName evidence="3">Lj965 prophage protein</fullName>
    </recommendedName>
</protein>
<dbReference type="RefSeq" id="WP_155692928.1">
    <property type="nucleotide sequence ID" value="NZ_JAINRL010000002.1"/>
</dbReference>